<name>A0A2X0NZE3_9BASI</name>
<protein>
    <submittedName>
        <fullName evidence="1">BQ5605_C019g08872 protein</fullName>
    </submittedName>
</protein>
<accession>A0A2X0NZE3</accession>
<keyword evidence="2" id="KW-1185">Reference proteome</keyword>
<dbReference type="EMBL" id="FQNC01000019">
    <property type="protein sequence ID" value="SGY22920.1"/>
    <property type="molecule type" value="Genomic_DNA"/>
</dbReference>
<organism evidence="1 2">
    <name type="scientific">Microbotryum silenes-dioicae</name>
    <dbReference type="NCBI Taxonomy" id="796604"/>
    <lineage>
        <taxon>Eukaryota</taxon>
        <taxon>Fungi</taxon>
        <taxon>Dikarya</taxon>
        <taxon>Basidiomycota</taxon>
        <taxon>Pucciniomycotina</taxon>
        <taxon>Microbotryomycetes</taxon>
        <taxon>Microbotryales</taxon>
        <taxon>Microbotryaceae</taxon>
        <taxon>Microbotryum</taxon>
    </lineage>
</organism>
<reference evidence="1 2" key="1">
    <citation type="submission" date="2016-11" db="EMBL/GenBank/DDBJ databases">
        <authorList>
            <person name="Jaros S."/>
            <person name="Januszkiewicz K."/>
            <person name="Wedrychowicz H."/>
        </authorList>
    </citation>
    <scope>NUCLEOTIDE SEQUENCE [LARGE SCALE GENOMIC DNA]</scope>
</reference>
<gene>
    <name evidence="1" type="primary">BQ5605_C019g08872</name>
    <name evidence="1" type="ORF">BQ5605_C019G08872</name>
</gene>
<dbReference type="Proteomes" id="UP000249464">
    <property type="component" value="Unassembled WGS sequence"/>
</dbReference>
<sequence>MERANMMVAKMVQLSYDDALKLLKQHPDIEKLVLTQRRPKSVEKHVDFMQSLIEIIDKYGDGVLKFHWRWGENGFCTYFISFDVQELKLPGPPEKFLSAVTNSMTRDPPAKSVFKAHTPRKEDWKVGMYGDGR</sequence>
<evidence type="ECO:0000313" key="1">
    <source>
        <dbReference type="EMBL" id="SGY22920.1"/>
    </source>
</evidence>
<proteinExistence type="predicted"/>
<evidence type="ECO:0000313" key="2">
    <source>
        <dbReference type="Proteomes" id="UP000249464"/>
    </source>
</evidence>
<dbReference type="AlphaFoldDB" id="A0A2X0NZE3"/>